<feature type="region of interest" description="Disordered" evidence="1">
    <location>
        <begin position="147"/>
        <end position="191"/>
    </location>
</feature>
<dbReference type="HOGENOM" id="CLU_1422249_0_0_1"/>
<evidence type="ECO:0000256" key="1">
    <source>
        <dbReference type="SAM" id="MobiDB-lite"/>
    </source>
</evidence>
<evidence type="ECO:0000313" key="3">
    <source>
        <dbReference type="Proteomes" id="UP000054279"/>
    </source>
</evidence>
<proteinExistence type="predicted"/>
<reference evidence="2 3" key="1">
    <citation type="submission" date="2014-06" db="EMBL/GenBank/DDBJ databases">
        <title>Evolutionary Origins and Diversification of the Mycorrhizal Mutualists.</title>
        <authorList>
            <consortium name="DOE Joint Genome Institute"/>
            <consortium name="Mycorrhizal Genomics Consortium"/>
            <person name="Kohler A."/>
            <person name="Kuo A."/>
            <person name="Nagy L.G."/>
            <person name="Floudas D."/>
            <person name="Copeland A."/>
            <person name="Barry K.W."/>
            <person name="Cichocki N."/>
            <person name="Veneault-Fourrey C."/>
            <person name="LaButti K."/>
            <person name="Lindquist E.A."/>
            <person name="Lipzen A."/>
            <person name="Lundell T."/>
            <person name="Morin E."/>
            <person name="Murat C."/>
            <person name="Riley R."/>
            <person name="Ohm R."/>
            <person name="Sun H."/>
            <person name="Tunlid A."/>
            <person name="Henrissat B."/>
            <person name="Grigoriev I.V."/>
            <person name="Hibbett D.S."/>
            <person name="Martin F."/>
        </authorList>
    </citation>
    <scope>NUCLEOTIDE SEQUENCE [LARGE SCALE GENOMIC DNA]</scope>
    <source>
        <strain evidence="2 3">SS14</strain>
    </source>
</reference>
<sequence length="191" mass="19985">MVIHVQESARGNSAPTTGAKKKARKATPGLADLDVAPVLLEIPASPVKGSVGGKATDGSVPPIPMLNTPPSPTKDSLNSRDRTNVLTGVLASTSSEGKMEDQIVADRLVVKRKAPQHTSGTHQQEVAPLTKKAKIADIGEATLLQELMPPSTEAKAVGKPGRKKKVTNGSAEDGEQMAETQLMRGRSQKNA</sequence>
<evidence type="ECO:0000313" key="2">
    <source>
        <dbReference type="EMBL" id="KIJ26086.1"/>
    </source>
</evidence>
<feature type="region of interest" description="Disordered" evidence="1">
    <location>
        <begin position="45"/>
        <end position="101"/>
    </location>
</feature>
<feature type="compositionally biased region" description="Polar residues" evidence="1">
    <location>
        <begin position="84"/>
        <end position="96"/>
    </location>
</feature>
<organism evidence="2 3">
    <name type="scientific">Sphaerobolus stellatus (strain SS14)</name>
    <dbReference type="NCBI Taxonomy" id="990650"/>
    <lineage>
        <taxon>Eukaryota</taxon>
        <taxon>Fungi</taxon>
        <taxon>Dikarya</taxon>
        <taxon>Basidiomycota</taxon>
        <taxon>Agaricomycotina</taxon>
        <taxon>Agaricomycetes</taxon>
        <taxon>Phallomycetidae</taxon>
        <taxon>Geastrales</taxon>
        <taxon>Sphaerobolaceae</taxon>
        <taxon>Sphaerobolus</taxon>
    </lineage>
</organism>
<feature type="compositionally biased region" description="Pro residues" evidence="1">
    <location>
        <begin position="61"/>
        <end position="72"/>
    </location>
</feature>
<keyword evidence="3" id="KW-1185">Reference proteome</keyword>
<feature type="region of interest" description="Disordered" evidence="1">
    <location>
        <begin position="1"/>
        <end position="28"/>
    </location>
</feature>
<gene>
    <name evidence="2" type="ORF">M422DRAFT_272903</name>
</gene>
<dbReference type="AlphaFoldDB" id="A0A0C9UKT1"/>
<name>A0A0C9UKT1_SPHS4</name>
<accession>A0A0C9UKT1</accession>
<dbReference type="Proteomes" id="UP000054279">
    <property type="component" value="Unassembled WGS sequence"/>
</dbReference>
<protein>
    <submittedName>
        <fullName evidence="2">Uncharacterized protein</fullName>
    </submittedName>
</protein>
<dbReference type="EMBL" id="KN837385">
    <property type="protein sequence ID" value="KIJ26086.1"/>
    <property type="molecule type" value="Genomic_DNA"/>
</dbReference>